<dbReference type="VEuPathDB" id="FungiDB:BDV34DRAFT_52229"/>
<keyword evidence="1" id="KW-0472">Membrane</keyword>
<keyword evidence="1" id="KW-1133">Transmembrane helix</keyword>
<evidence type="ECO:0000256" key="1">
    <source>
        <dbReference type="SAM" id="Phobius"/>
    </source>
</evidence>
<sequence>MSYLCLACLLAEGLSLFYVFTLMQRRVMTLSSFSFVFFPSLLRLCLCITSHISCISIILSIRHAESTTVFPLPYFWALGWLIH</sequence>
<keyword evidence="3" id="KW-1185">Reference proteome</keyword>
<evidence type="ECO:0000313" key="2">
    <source>
        <dbReference type="EMBL" id="KAB8199003.1"/>
    </source>
</evidence>
<organism evidence="2 3">
    <name type="scientific">Aspergillus parasiticus</name>
    <dbReference type="NCBI Taxonomy" id="5067"/>
    <lineage>
        <taxon>Eukaryota</taxon>
        <taxon>Fungi</taxon>
        <taxon>Dikarya</taxon>
        <taxon>Ascomycota</taxon>
        <taxon>Pezizomycotina</taxon>
        <taxon>Eurotiomycetes</taxon>
        <taxon>Eurotiomycetidae</taxon>
        <taxon>Eurotiales</taxon>
        <taxon>Aspergillaceae</taxon>
        <taxon>Aspergillus</taxon>
        <taxon>Aspergillus subgen. Circumdati</taxon>
    </lineage>
</organism>
<dbReference type="AlphaFoldDB" id="A0A5N6D408"/>
<feature type="transmembrane region" description="Helical" evidence="1">
    <location>
        <begin position="41"/>
        <end position="61"/>
    </location>
</feature>
<proteinExistence type="predicted"/>
<keyword evidence="1" id="KW-0812">Transmembrane</keyword>
<name>A0A5N6D408_ASPPA</name>
<evidence type="ECO:0000313" key="3">
    <source>
        <dbReference type="Proteomes" id="UP000326532"/>
    </source>
</evidence>
<dbReference type="EMBL" id="ML735104">
    <property type="protein sequence ID" value="KAB8199003.1"/>
    <property type="molecule type" value="Genomic_DNA"/>
</dbReference>
<reference evidence="2 3" key="1">
    <citation type="submission" date="2019-04" db="EMBL/GenBank/DDBJ databases">
        <title>Fungal friends and foes A comparative genomics study of 23 Aspergillus species from section Flavi.</title>
        <authorList>
            <consortium name="DOE Joint Genome Institute"/>
            <person name="Kjaerbolling I."/>
            <person name="Vesth T.C."/>
            <person name="Frisvad J.C."/>
            <person name="Nybo J.L."/>
            <person name="Theobald S."/>
            <person name="Kildgaard S."/>
            <person name="Petersen T.I."/>
            <person name="Kuo A."/>
            <person name="Sato A."/>
            <person name="Lyhne E.K."/>
            <person name="Kogle M.E."/>
            <person name="Wiebenga A."/>
            <person name="Kun R.S."/>
            <person name="Lubbers R.J."/>
            <person name="Makela M.R."/>
            <person name="Barry K."/>
            <person name="Chovatia M."/>
            <person name="Clum A."/>
            <person name="Daum C."/>
            <person name="Haridas S."/>
            <person name="He G."/>
            <person name="LaButti K."/>
            <person name="Lipzen A."/>
            <person name="Mondo S."/>
            <person name="Pangilinan J."/>
            <person name="Riley R."/>
            <person name="Salamov A."/>
            <person name="Simmons B.A."/>
            <person name="Magnuson J.K."/>
            <person name="Henrissat B."/>
            <person name="Mortensen U.H."/>
            <person name="Larsen T.O."/>
            <person name="De vries R.P."/>
            <person name="Grigoriev I.V."/>
            <person name="Machida M."/>
            <person name="Baker S.E."/>
            <person name="Andersen M.R."/>
        </authorList>
    </citation>
    <scope>NUCLEOTIDE SEQUENCE [LARGE SCALE GENOMIC DNA]</scope>
    <source>
        <strain evidence="2 3">CBS 117618</strain>
    </source>
</reference>
<gene>
    <name evidence="2" type="ORF">BDV34DRAFT_52229</name>
</gene>
<accession>A0A5N6D408</accession>
<dbReference type="Proteomes" id="UP000326532">
    <property type="component" value="Unassembled WGS sequence"/>
</dbReference>
<protein>
    <submittedName>
        <fullName evidence="2">Uncharacterized protein</fullName>
    </submittedName>
</protein>